<proteinExistence type="predicted"/>
<dbReference type="OrthoDB" id="9815825at2"/>
<evidence type="ECO:0000313" key="4">
    <source>
        <dbReference type="Proteomes" id="UP000189674"/>
    </source>
</evidence>
<accession>A0A1U9NMY7</accession>
<dbReference type="GO" id="GO:0000166">
    <property type="term" value="F:nucleotide binding"/>
    <property type="evidence" value="ECO:0007669"/>
    <property type="project" value="InterPro"/>
</dbReference>
<dbReference type="EMBL" id="CP019791">
    <property type="protein sequence ID" value="AQT69281.1"/>
    <property type="molecule type" value="Genomic_DNA"/>
</dbReference>
<keyword evidence="3" id="KW-0560">Oxidoreductase</keyword>
<dbReference type="InterPro" id="IPR036291">
    <property type="entry name" value="NAD(P)-bd_dom_sf"/>
</dbReference>
<dbReference type="STRING" id="1936003.STSP2_02470"/>
<dbReference type="InterPro" id="IPR000683">
    <property type="entry name" value="Gfo/Idh/MocA-like_OxRdtase_N"/>
</dbReference>
<dbReference type="PANTHER" id="PTHR43708:SF3">
    <property type="entry name" value="OXIDOREDUCTASE"/>
    <property type="match status" value="1"/>
</dbReference>
<dbReference type="SUPFAM" id="SSF51735">
    <property type="entry name" value="NAD(P)-binding Rossmann-fold domains"/>
    <property type="match status" value="1"/>
</dbReference>
<dbReference type="EC" id="1.-.-.-" evidence="3"/>
<protein>
    <submittedName>
        <fullName evidence="3">Putative oxidoreductase YdgJ</fullName>
        <ecNumber evidence="3">1.-.-.-</ecNumber>
    </submittedName>
</protein>
<reference evidence="4" key="1">
    <citation type="submission" date="2017-02" db="EMBL/GenBank/DDBJ databases">
        <title>Comparative genomics and description of representatives of a novel lineage of planctomycetes thriving in anoxic sediments.</title>
        <authorList>
            <person name="Spring S."/>
            <person name="Bunk B."/>
            <person name="Sproer C."/>
        </authorList>
    </citation>
    <scope>NUCLEOTIDE SEQUENCE [LARGE SCALE GENOMIC DNA]</scope>
    <source>
        <strain evidence="4">ST-NAGAB-D1</strain>
    </source>
</reference>
<gene>
    <name evidence="3" type="primary">ydgJ</name>
    <name evidence="3" type="ORF">STSP2_02470</name>
</gene>
<dbReference type="Pfam" id="PF22725">
    <property type="entry name" value="GFO_IDH_MocA_C3"/>
    <property type="match status" value="1"/>
</dbReference>
<dbReference type="Pfam" id="PF01408">
    <property type="entry name" value="GFO_IDH_MocA"/>
    <property type="match status" value="1"/>
</dbReference>
<dbReference type="AlphaFoldDB" id="A0A1U9NMY7"/>
<dbReference type="InterPro" id="IPR051317">
    <property type="entry name" value="Gfo/Idh/MocA_oxidoreduct"/>
</dbReference>
<dbReference type="RefSeq" id="WP_146662959.1">
    <property type="nucleotide sequence ID" value="NZ_CP019791.1"/>
</dbReference>
<evidence type="ECO:0000259" key="1">
    <source>
        <dbReference type="Pfam" id="PF01408"/>
    </source>
</evidence>
<keyword evidence="4" id="KW-1185">Reference proteome</keyword>
<dbReference type="KEGG" id="alus:STSP2_02470"/>
<name>A0A1U9NMY7_9BACT</name>
<dbReference type="InterPro" id="IPR055170">
    <property type="entry name" value="GFO_IDH_MocA-like_dom"/>
</dbReference>
<dbReference type="SUPFAM" id="SSF55347">
    <property type="entry name" value="Glyceraldehyde-3-phosphate dehydrogenase-like, C-terminal domain"/>
    <property type="match status" value="1"/>
</dbReference>
<dbReference type="Gene3D" id="3.40.50.720">
    <property type="entry name" value="NAD(P)-binding Rossmann-like Domain"/>
    <property type="match status" value="1"/>
</dbReference>
<sequence length="389" mass="42929">MAFERTLKMGMVGGGPDAFIGDVHRKAARLDGKIEIAAGAFDVDPAKSRQMGEQLCLDPGRAYDTYQDMIKGEMARPEGERIDFVSICVPNNLHFPIAKDFIEAGFNVMCEKPMTITLDEAKELEKLVEKHGVVFGLMHNYTGYPMVKLARDLVAGGDFGKVRKVVVRYIQGWLATKLEDTGLQQATWRTDPKQSGAGCLGDIATHAENLAEYITGLKIENICADITSFVPGRPVDDDVNCLLRFEDGVKGILHATQIATGQENGLSIWVHGENKTIEWHQEEPNALYLKDNEGPMQVWRRGNPYVEEVSAAAARGCRIPPGHPEAFIEAMANVYCNFADTIWAKLEGQEADALVSDFPKVGDGVRGMSFIETVMESAKSDQKWTAMKK</sequence>
<feature type="domain" description="GFO/IDH/MocA-like oxidoreductase" evidence="2">
    <location>
        <begin position="148"/>
        <end position="278"/>
    </location>
</feature>
<dbReference type="GO" id="GO:0016491">
    <property type="term" value="F:oxidoreductase activity"/>
    <property type="evidence" value="ECO:0007669"/>
    <property type="project" value="UniProtKB-KW"/>
</dbReference>
<evidence type="ECO:0000313" key="3">
    <source>
        <dbReference type="EMBL" id="AQT69281.1"/>
    </source>
</evidence>
<dbReference type="Gene3D" id="3.30.360.10">
    <property type="entry name" value="Dihydrodipicolinate Reductase, domain 2"/>
    <property type="match status" value="1"/>
</dbReference>
<feature type="domain" description="Gfo/Idh/MocA-like oxidoreductase N-terminal" evidence="1">
    <location>
        <begin position="8"/>
        <end position="136"/>
    </location>
</feature>
<dbReference type="PANTHER" id="PTHR43708">
    <property type="entry name" value="CONSERVED EXPRESSED OXIDOREDUCTASE (EUROFUNG)"/>
    <property type="match status" value="1"/>
</dbReference>
<dbReference type="Proteomes" id="UP000189674">
    <property type="component" value="Chromosome"/>
</dbReference>
<organism evidence="3 4">
    <name type="scientific">Anaerohalosphaera lusitana</name>
    <dbReference type="NCBI Taxonomy" id="1936003"/>
    <lineage>
        <taxon>Bacteria</taxon>
        <taxon>Pseudomonadati</taxon>
        <taxon>Planctomycetota</taxon>
        <taxon>Phycisphaerae</taxon>
        <taxon>Sedimentisphaerales</taxon>
        <taxon>Anaerohalosphaeraceae</taxon>
        <taxon>Anaerohalosphaera</taxon>
    </lineage>
</organism>
<evidence type="ECO:0000259" key="2">
    <source>
        <dbReference type="Pfam" id="PF22725"/>
    </source>
</evidence>